<dbReference type="EMBL" id="LN907827">
    <property type="protein sequence ID" value="CUU23738.1"/>
    <property type="molecule type" value="Genomic_DNA"/>
</dbReference>
<organism evidence="1 2">
    <name type="scientific">Duffyella gerundensis</name>
    <dbReference type="NCBI Taxonomy" id="1619313"/>
    <lineage>
        <taxon>Bacteria</taxon>
        <taxon>Pseudomonadati</taxon>
        <taxon>Pseudomonadota</taxon>
        <taxon>Gammaproteobacteria</taxon>
        <taxon>Enterobacterales</taxon>
        <taxon>Erwiniaceae</taxon>
        <taxon>Duffyella</taxon>
    </lineage>
</organism>
<evidence type="ECO:0000313" key="1">
    <source>
        <dbReference type="EMBL" id="CUU23738.1"/>
    </source>
</evidence>
<name>A0A0U5KZE7_9GAMM</name>
<protein>
    <submittedName>
        <fullName evidence="1">Uncharacterized protein</fullName>
    </submittedName>
</protein>
<dbReference type="KEGG" id="ege:EM595_1504"/>
<dbReference type="PATRIC" id="fig|1619313.3.peg.1559"/>
<dbReference type="Proteomes" id="UP000059419">
    <property type="component" value="Chromosome 1"/>
</dbReference>
<reference evidence="2" key="1">
    <citation type="submission" date="2015-11" db="EMBL/GenBank/DDBJ databases">
        <authorList>
            <person name="Blom J."/>
        </authorList>
    </citation>
    <scope>NUCLEOTIDE SEQUENCE [LARGE SCALE GENOMIC DNA]</scope>
</reference>
<keyword evidence="2" id="KW-1185">Reference proteome</keyword>
<dbReference type="STRING" id="1619313.EM595_1504"/>
<gene>
    <name evidence="1" type="ORF">EM595_1504</name>
</gene>
<proteinExistence type="predicted"/>
<sequence>MVTRVGQKKHGQLSAIAISSFKTCCDNLEIP</sequence>
<accession>A0A0U5KZE7</accession>
<evidence type="ECO:0000313" key="2">
    <source>
        <dbReference type="Proteomes" id="UP000059419"/>
    </source>
</evidence>
<dbReference type="AlphaFoldDB" id="A0A0U5KZE7"/>